<gene>
    <name evidence="1" type="ORF">LTS18_012012</name>
</gene>
<protein>
    <submittedName>
        <fullName evidence="1">Uncharacterized protein</fullName>
    </submittedName>
</protein>
<evidence type="ECO:0000313" key="2">
    <source>
        <dbReference type="Proteomes" id="UP001186974"/>
    </source>
</evidence>
<feature type="non-terminal residue" evidence="1">
    <location>
        <position position="1"/>
    </location>
</feature>
<sequence>LDDTLGQDAEDDTTTTEAAADADYGSPVAGNEDDTVNSPLLEQPSRYTHQDDDEEEPDSTILSSPSVAAAHSTPRVPPTTARSKAKARAKPQTEEASFAEYPSPYETLKRELQGGGGKNPEKKPTKPAPMTPGKQGLPDMSMTPTSSPFAAPPSTAQRFGTAGKRNNDPLLHRVLDKTYRIAATPHTARRQQAAAAAAAKAGAGKSTAAQATPLASTSRFQLPDSSPFSPDVPAPELRADIFSSPMRQPQRQGQPRTPGVSVQTPGKKIQPRGRPAMDRADEDTRAGAVNVQETGSRAFSTQQGVWDEDSDEDDVEADLGFSPPKTMQFHVPQSRLLRTPAREASKRIVEDLLLTAGADITDDFDEDDVDEGLPVDDSPSVVRQNREMDETF</sequence>
<accession>A0ACC3CY45</accession>
<proteinExistence type="predicted"/>
<keyword evidence="2" id="KW-1185">Reference proteome</keyword>
<dbReference type="Proteomes" id="UP001186974">
    <property type="component" value="Unassembled WGS sequence"/>
</dbReference>
<name>A0ACC3CY45_9PEZI</name>
<reference evidence="1" key="1">
    <citation type="submission" date="2024-09" db="EMBL/GenBank/DDBJ databases">
        <title>Black Yeasts Isolated from many extreme environments.</title>
        <authorList>
            <person name="Coleine C."/>
            <person name="Stajich J.E."/>
            <person name="Selbmann L."/>
        </authorList>
    </citation>
    <scope>NUCLEOTIDE SEQUENCE</scope>
    <source>
        <strain evidence="1">CCFEE 5737</strain>
    </source>
</reference>
<comment type="caution">
    <text evidence="1">The sequence shown here is derived from an EMBL/GenBank/DDBJ whole genome shotgun (WGS) entry which is preliminary data.</text>
</comment>
<organism evidence="1 2">
    <name type="scientific">Coniosporium uncinatum</name>
    <dbReference type="NCBI Taxonomy" id="93489"/>
    <lineage>
        <taxon>Eukaryota</taxon>
        <taxon>Fungi</taxon>
        <taxon>Dikarya</taxon>
        <taxon>Ascomycota</taxon>
        <taxon>Pezizomycotina</taxon>
        <taxon>Dothideomycetes</taxon>
        <taxon>Dothideomycetes incertae sedis</taxon>
        <taxon>Coniosporium</taxon>
    </lineage>
</organism>
<evidence type="ECO:0000313" key="1">
    <source>
        <dbReference type="EMBL" id="KAK3054238.1"/>
    </source>
</evidence>
<dbReference type="EMBL" id="JAWDJW010009873">
    <property type="protein sequence ID" value="KAK3054238.1"/>
    <property type="molecule type" value="Genomic_DNA"/>
</dbReference>